<evidence type="ECO:0000313" key="3">
    <source>
        <dbReference type="WBParaSite" id="HNAJ_0000385701-mRNA-1"/>
    </source>
</evidence>
<evidence type="ECO:0000313" key="1">
    <source>
        <dbReference type="EMBL" id="VDN99713.1"/>
    </source>
</evidence>
<protein>
    <submittedName>
        <fullName evidence="3">Neur_chan_LBD domain-containing protein</fullName>
    </submittedName>
</protein>
<proteinExistence type="predicted"/>
<gene>
    <name evidence="1" type="ORF">HNAJ_LOCUS3854</name>
</gene>
<organism evidence="3">
    <name type="scientific">Rodentolepis nana</name>
    <name type="common">Dwarf tapeworm</name>
    <name type="synonym">Hymenolepis nana</name>
    <dbReference type="NCBI Taxonomy" id="102285"/>
    <lineage>
        <taxon>Eukaryota</taxon>
        <taxon>Metazoa</taxon>
        <taxon>Spiralia</taxon>
        <taxon>Lophotrochozoa</taxon>
        <taxon>Platyhelminthes</taxon>
        <taxon>Cestoda</taxon>
        <taxon>Eucestoda</taxon>
        <taxon>Cyclophyllidea</taxon>
        <taxon>Hymenolepididae</taxon>
        <taxon>Rodentolepis</taxon>
    </lineage>
</organism>
<dbReference type="EMBL" id="UZAE01002408">
    <property type="protein sequence ID" value="VDN99713.1"/>
    <property type="molecule type" value="Genomic_DNA"/>
</dbReference>
<dbReference type="Proteomes" id="UP000278807">
    <property type="component" value="Unassembled WGS sequence"/>
</dbReference>
<reference evidence="3" key="1">
    <citation type="submission" date="2017-02" db="UniProtKB">
        <authorList>
            <consortium name="WormBaseParasite"/>
        </authorList>
    </citation>
    <scope>IDENTIFICATION</scope>
</reference>
<keyword evidence="2" id="KW-1185">Reference proteome</keyword>
<name>A0A0R3T9W8_RODNA</name>
<sequence length="164" mass="17933">MLELLTMFQKSSFQNLANEIPLTLSLVILNVWSEQEPSVLIFARNIVASNGRLLPSWQALTQESTITIGVGVSEICAFTITFVSGIAITLEVIGLASSATPASVASEAVVPQNVTPSYDSVEYFSHWFDYHLISSRSEQVGSKPLLQTDWKISQAVVQLRSKVS</sequence>
<reference evidence="1 2" key="2">
    <citation type="submission" date="2018-11" db="EMBL/GenBank/DDBJ databases">
        <authorList>
            <consortium name="Pathogen Informatics"/>
        </authorList>
    </citation>
    <scope>NUCLEOTIDE SEQUENCE [LARGE SCALE GENOMIC DNA]</scope>
</reference>
<accession>A0A0R3T9W8</accession>
<evidence type="ECO:0000313" key="2">
    <source>
        <dbReference type="Proteomes" id="UP000278807"/>
    </source>
</evidence>
<dbReference type="AlphaFoldDB" id="A0A0R3T9W8"/>
<dbReference type="OrthoDB" id="10428607at2759"/>
<dbReference type="WBParaSite" id="HNAJ_0000385701-mRNA-1">
    <property type="protein sequence ID" value="HNAJ_0000385701-mRNA-1"/>
    <property type="gene ID" value="HNAJ_0000385701"/>
</dbReference>